<feature type="compositionally biased region" description="Polar residues" evidence="1">
    <location>
        <begin position="369"/>
        <end position="383"/>
    </location>
</feature>
<sequence length="426" mass="49617">MAEGSSRTTLGDDRSLDALWREQTKLAKQLEELNASFNRFAMKVRQGLPANRVRETANPVGRRATTIHGLQMMRNPYGLGRDRRRIEHFTDSGGSEEEVEVPHPVENSDSENKAAPFPHFQRQTFGHQQRINGEFRIKLDIPFFDGRLHIEDFLDWERDFESFFEYMEIPLEKQVKYVACRLKGGASAWWQQLLQIRRREGKGAVRSWFRMKQLLRGHYLPTDFEQMLYIQYQHCVQGNRTVTDYMEEFYRLSARNNLNESENQLVARYIGGLKENLQDKLELNSIWSLSQAVNLALKAEMQVTRHSRSYSGRRSVPDHSTEQRTPVSSSKQQATTSVSVGAMYSNPIPSQPSLAQLARKTHIPVRPHTSVSSASNRDTSQMSARRGRGFSLLREKMKFQNTKVKTRRKQRRKSWRRMKEMLLFVC</sequence>
<dbReference type="PANTHER" id="PTHR35046">
    <property type="entry name" value="ZINC KNUCKLE (CCHC-TYPE) FAMILY PROTEIN"/>
    <property type="match status" value="1"/>
</dbReference>
<feature type="region of interest" description="Disordered" evidence="1">
    <location>
        <begin position="91"/>
        <end position="116"/>
    </location>
</feature>
<dbReference type="AlphaFoldDB" id="A0A8T3AHP6"/>
<keyword evidence="4" id="KW-1185">Reference proteome</keyword>
<organism evidence="3 4">
    <name type="scientific">Dendrobium nobile</name>
    <name type="common">Orchid</name>
    <dbReference type="NCBI Taxonomy" id="94219"/>
    <lineage>
        <taxon>Eukaryota</taxon>
        <taxon>Viridiplantae</taxon>
        <taxon>Streptophyta</taxon>
        <taxon>Embryophyta</taxon>
        <taxon>Tracheophyta</taxon>
        <taxon>Spermatophyta</taxon>
        <taxon>Magnoliopsida</taxon>
        <taxon>Liliopsida</taxon>
        <taxon>Asparagales</taxon>
        <taxon>Orchidaceae</taxon>
        <taxon>Epidendroideae</taxon>
        <taxon>Malaxideae</taxon>
        <taxon>Dendrobiinae</taxon>
        <taxon>Dendrobium</taxon>
    </lineage>
</organism>
<proteinExistence type="predicted"/>
<dbReference type="InterPro" id="IPR005162">
    <property type="entry name" value="Retrotrans_gag_dom"/>
</dbReference>
<reference evidence="3" key="1">
    <citation type="journal article" date="2022" name="Front. Genet.">
        <title>Chromosome-Scale Assembly of the Dendrobium nobile Genome Provides Insights Into the Molecular Mechanism of the Biosynthesis of the Medicinal Active Ingredient of Dendrobium.</title>
        <authorList>
            <person name="Xu Q."/>
            <person name="Niu S.-C."/>
            <person name="Li K.-L."/>
            <person name="Zheng P.-J."/>
            <person name="Zhang X.-J."/>
            <person name="Jia Y."/>
            <person name="Liu Y."/>
            <person name="Niu Y.-X."/>
            <person name="Yu L.-H."/>
            <person name="Chen D.-F."/>
            <person name="Zhang G.-Q."/>
        </authorList>
    </citation>
    <scope>NUCLEOTIDE SEQUENCE</scope>
    <source>
        <tissue evidence="3">Leaf</tissue>
    </source>
</reference>
<feature type="domain" description="Retrotransposon gag" evidence="2">
    <location>
        <begin position="176"/>
        <end position="275"/>
    </location>
</feature>
<accession>A0A8T3AHP6</accession>
<evidence type="ECO:0000313" key="4">
    <source>
        <dbReference type="Proteomes" id="UP000829196"/>
    </source>
</evidence>
<comment type="caution">
    <text evidence="3">The sequence shown here is derived from an EMBL/GenBank/DDBJ whole genome shotgun (WGS) entry which is preliminary data.</text>
</comment>
<evidence type="ECO:0000313" key="3">
    <source>
        <dbReference type="EMBL" id="KAI0495827.1"/>
    </source>
</evidence>
<gene>
    <name evidence="3" type="ORF">KFK09_022130</name>
</gene>
<feature type="compositionally biased region" description="Polar residues" evidence="1">
    <location>
        <begin position="323"/>
        <end position="337"/>
    </location>
</feature>
<evidence type="ECO:0000256" key="1">
    <source>
        <dbReference type="SAM" id="MobiDB-lite"/>
    </source>
</evidence>
<evidence type="ECO:0000259" key="2">
    <source>
        <dbReference type="Pfam" id="PF03732"/>
    </source>
</evidence>
<dbReference type="EMBL" id="JAGYWB010000016">
    <property type="protein sequence ID" value="KAI0495827.1"/>
    <property type="molecule type" value="Genomic_DNA"/>
</dbReference>
<feature type="region of interest" description="Disordered" evidence="1">
    <location>
        <begin position="306"/>
        <end position="337"/>
    </location>
</feature>
<feature type="region of interest" description="Disordered" evidence="1">
    <location>
        <begin position="364"/>
        <end position="388"/>
    </location>
</feature>
<name>A0A8T3AHP6_DENNO</name>
<dbReference type="Pfam" id="PF03732">
    <property type="entry name" value="Retrotrans_gag"/>
    <property type="match status" value="1"/>
</dbReference>
<protein>
    <recommendedName>
        <fullName evidence="2">Retrotransposon gag domain-containing protein</fullName>
    </recommendedName>
</protein>
<dbReference type="OrthoDB" id="786050at2759"/>
<dbReference type="Proteomes" id="UP000829196">
    <property type="component" value="Unassembled WGS sequence"/>
</dbReference>
<dbReference type="PANTHER" id="PTHR35046:SF18">
    <property type="entry name" value="RNA-DIRECTED DNA POLYMERASE"/>
    <property type="match status" value="1"/>
</dbReference>